<evidence type="ECO:0000256" key="1">
    <source>
        <dbReference type="ARBA" id="ARBA00022603"/>
    </source>
</evidence>
<dbReference type="PANTHER" id="PTHR11103">
    <property type="entry name" value="SLR1189 PROTEIN"/>
    <property type="match status" value="1"/>
</dbReference>
<gene>
    <name evidence="5" type="ORF">G5A70_03490</name>
</gene>
<feature type="binding site" evidence="3">
    <location>
        <position position="268"/>
    </location>
    <ligand>
        <name>Zn(2+)</name>
        <dbReference type="ChEBI" id="CHEBI:29105"/>
    </ligand>
</feature>
<evidence type="ECO:0000313" key="6">
    <source>
        <dbReference type="Proteomes" id="UP000822142"/>
    </source>
</evidence>
<keyword evidence="2 3" id="KW-0808">Transferase</keyword>
<keyword evidence="6" id="KW-1185">Reference proteome</keyword>
<feature type="binding site" evidence="3">
    <location>
        <position position="267"/>
    </location>
    <ligand>
        <name>Zn(2+)</name>
        <dbReference type="ChEBI" id="CHEBI:29105"/>
    </ligand>
</feature>
<dbReference type="Proteomes" id="UP000822142">
    <property type="component" value="Unassembled WGS sequence"/>
</dbReference>
<dbReference type="InterPro" id="IPR003726">
    <property type="entry name" value="HCY_dom"/>
</dbReference>
<keyword evidence="3" id="KW-0479">Metal-binding</keyword>
<dbReference type="PROSITE" id="PS50970">
    <property type="entry name" value="HCY"/>
    <property type="match status" value="1"/>
</dbReference>
<comment type="cofactor">
    <cofactor evidence="3">
        <name>Zn(2+)</name>
        <dbReference type="ChEBI" id="CHEBI:29105"/>
    </cofactor>
</comment>
<dbReference type="SUPFAM" id="SSF82282">
    <property type="entry name" value="Homocysteine S-methyltransferase"/>
    <property type="match status" value="1"/>
</dbReference>
<evidence type="ECO:0000259" key="4">
    <source>
        <dbReference type="PROSITE" id="PS50970"/>
    </source>
</evidence>
<feature type="domain" description="Hcy-binding" evidence="4">
    <location>
        <begin position="3"/>
        <end position="282"/>
    </location>
</feature>
<dbReference type="PIRSF" id="PIRSF037505">
    <property type="entry name" value="Betaine_HMT"/>
    <property type="match status" value="1"/>
</dbReference>
<evidence type="ECO:0000256" key="2">
    <source>
        <dbReference type="ARBA" id="ARBA00022679"/>
    </source>
</evidence>
<proteinExistence type="predicted"/>
<dbReference type="Pfam" id="PF02574">
    <property type="entry name" value="S-methyl_trans"/>
    <property type="match status" value="1"/>
</dbReference>
<feature type="binding site" evidence="3">
    <location>
        <position position="201"/>
    </location>
    <ligand>
        <name>Zn(2+)</name>
        <dbReference type="ChEBI" id="CHEBI:29105"/>
    </ligand>
</feature>
<dbReference type="RefSeq" id="WP_173748071.1">
    <property type="nucleotide sequence ID" value="NZ_JAAITA010000003.1"/>
</dbReference>
<sequence length="286" mass="30837">MTKQEFQNLVKQDIVILDGATGSNLMKAGMPRGVCTEQWICDNPEAITRLQKAYQEAGSQIVYAPTFSANAISLQNHGLEKHVRDLNLRLVDISRQAVGDSCLIAGDLTTTGKQELTYEELLGAYREQIEALMEAGADLLVAETMLGVTEPMAVLDAAAGELPVMCTLTVESDGSLFFGGNIYEAVETLEEMGAAAVGINCSTGPDQLFSVVENMRKRVQIPLIVKPNAGMPVIDENGCPVYSMGAEEFAGHMKRMTEIGANIVGGCCGTTPEYIRQVKEALGRQR</sequence>
<dbReference type="InterPro" id="IPR036589">
    <property type="entry name" value="HCY_dom_sf"/>
</dbReference>
<accession>A0ABX2I4P4</accession>
<dbReference type="InterPro" id="IPR017226">
    <property type="entry name" value="BHMT-like"/>
</dbReference>
<dbReference type="PANTHER" id="PTHR11103:SF18">
    <property type="entry name" value="SLR1189 PROTEIN"/>
    <property type="match status" value="1"/>
</dbReference>
<comment type="caution">
    <text evidence="5">The sequence shown here is derived from an EMBL/GenBank/DDBJ whole genome shotgun (WGS) entry which is preliminary data.</text>
</comment>
<evidence type="ECO:0000313" key="5">
    <source>
        <dbReference type="EMBL" id="NSJ85259.1"/>
    </source>
</evidence>
<reference evidence="5 6" key="1">
    <citation type="journal article" date="2020" name="Cell Host Microbe">
        <title>Functional and Genomic Variation between Human-Derived Isolates of Lachnospiraceae Reveals Inter- and Intra-Species Diversity.</title>
        <authorList>
            <person name="Sorbara M.T."/>
            <person name="Littmann E.R."/>
            <person name="Fontana E."/>
            <person name="Moody T.U."/>
            <person name="Kohout C.E."/>
            <person name="Gjonbalaj M."/>
            <person name="Eaton V."/>
            <person name="Seok R."/>
            <person name="Leiner I.M."/>
            <person name="Pamer E.G."/>
        </authorList>
    </citation>
    <scope>NUCLEOTIDE SEQUENCE [LARGE SCALE GENOMIC DNA]</scope>
    <source>
        <strain evidence="5 6">MSK.15.26</strain>
    </source>
</reference>
<protein>
    <submittedName>
        <fullName evidence="5">Homocysteine S-methyltransferase family protein</fullName>
    </submittedName>
</protein>
<evidence type="ECO:0000256" key="3">
    <source>
        <dbReference type="PROSITE-ProRule" id="PRU00333"/>
    </source>
</evidence>
<keyword evidence="1 3" id="KW-0489">Methyltransferase</keyword>
<name>A0ABX2I4P4_BLAHA</name>
<dbReference type="EMBL" id="JAAITA010000003">
    <property type="protein sequence ID" value="NSJ85259.1"/>
    <property type="molecule type" value="Genomic_DNA"/>
</dbReference>
<dbReference type="Gene3D" id="3.20.20.330">
    <property type="entry name" value="Homocysteine-binding-like domain"/>
    <property type="match status" value="1"/>
</dbReference>
<keyword evidence="3" id="KW-0862">Zinc</keyword>
<organism evidence="5 6">
    <name type="scientific">Blautia hansenii</name>
    <name type="common">Ruminococcus hansenii</name>
    <dbReference type="NCBI Taxonomy" id="1322"/>
    <lineage>
        <taxon>Bacteria</taxon>
        <taxon>Bacillati</taxon>
        <taxon>Bacillota</taxon>
        <taxon>Clostridia</taxon>
        <taxon>Lachnospirales</taxon>
        <taxon>Lachnospiraceae</taxon>
        <taxon>Blautia</taxon>
    </lineage>
</organism>